<evidence type="ECO:0000313" key="1">
    <source>
        <dbReference type="Ensembl" id="ENSZLMP00000002821.1"/>
    </source>
</evidence>
<protein>
    <submittedName>
        <fullName evidence="1">Uncharacterized protein</fullName>
    </submittedName>
</protein>
<sequence>MWMSRIYAETITHGYFQHFFHKHLETIDLLIIWHHPESLQVLPGVLLFGKTVSIETVVQFGTKKLQEQARRGEDTSTKHFHVGGRQAVNLGCFSDSEVNSLGLLIEGDVEHGIFLCFRKLYLLLLQEVQDIAEDFAISVNKAVSLAVLLGWDLPTKHGPQHGVWKASQSG</sequence>
<name>A0A8D2NPX1_ZOSLA</name>
<accession>A0A8D2NPX1</accession>
<evidence type="ECO:0000313" key="2">
    <source>
        <dbReference type="Proteomes" id="UP000694401"/>
    </source>
</evidence>
<reference evidence="1" key="1">
    <citation type="submission" date="2025-08" db="UniProtKB">
        <authorList>
            <consortium name="Ensembl"/>
        </authorList>
    </citation>
    <scope>IDENTIFICATION</scope>
</reference>
<proteinExistence type="predicted"/>
<dbReference type="Ensembl" id="ENSZLMT00000002926.1">
    <property type="protein sequence ID" value="ENSZLMP00000002821.1"/>
    <property type="gene ID" value="ENSZLMG00000002083.1"/>
</dbReference>
<organism evidence="1 2">
    <name type="scientific">Zosterops lateralis melanops</name>
    <dbReference type="NCBI Taxonomy" id="1220523"/>
    <lineage>
        <taxon>Eukaryota</taxon>
        <taxon>Metazoa</taxon>
        <taxon>Chordata</taxon>
        <taxon>Craniata</taxon>
        <taxon>Vertebrata</taxon>
        <taxon>Euteleostomi</taxon>
        <taxon>Archelosauria</taxon>
        <taxon>Archosauria</taxon>
        <taxon>Dinosauria</taxon>
        <taxon>Saurischia</taxon>
        <taxon>Theropoda</taxon>
        <taxon>Coelurosauria</taxon>
        <taxon>Aves</taxon>
        <taxon>Neognathae</taxon>
        <taxon>Neoaves</taxon>
        <taxon>Telluraves</taxon>
        <taxon>Australaves</taxon>
        <taxon>Passeriformes</taxon>
        <taxon>Sylvioidea</taxon>
        <taxon>Zosteropidae</taxon>
        <taxon>Zosterops</taxon>
    </lineage>
</organism>
<dbReference type="AlphaFoldDB" id="A0A8D2NPX1"/>
<keyword evidence="2" id="KW-1185">Reference proteome</keyword>
<reference evidence="1" key="2">
    <citation type="submission" date="2025-09" db="UniProtKB">
        <authorList>
            <consortium name="Ensembl"/>
        </authorList>
    </citation>
    <scope>IDENTIFICATION</scope>
</reference>
<dbReference type="Proteomes" id="UP000694401">
    <property type="component" value="Unassembled WGS sequence"/>
</dbReference>